<keyword evidence="2" id="KW-1185">Reference proteome</keyword>
<reference evidence="2" key="2">
    <citation type="submission" date="2013-12" db="EMBL/GenBank/DDBJ databases">
        <authorList>
            <person name="Yu Y."/>
            <person name="Lee S."/>
            <person name="de Baynast K."/>
            <person name="Wissotski M."/>
            <person name="Liu L."/>
            <person name="Talag J."/>
            <person name="Goicoechea J."/>
            <person name="Angelova A."/>
            <person name="Jetty R."/>
            <person name="Kudrna D."/>
            <person name="Golser W."/>
            <person name="Rivera L."/>
            <person name="Zhang J."/>
            <person name="Wing R."/>
        </authorList>
    </citation>
    <scope>NUCLEOTIDE SEQUENCE</scope>
</reference>
<dbReference type="InterPro" id="IPR053294">
    <property type="entry name" value="RBM_PWI_domain"/>
</dbReference>
<reference evidence="1" key="3">
    <citation type="submission" date="2015-04" db="UniProtKB">
        <authorList>
            <consortium name="EnsemblPlants"/>
        </authorList>
    </citation>
    <scope>IDENTIFICATION</scope>
</reference>
<dbReference type="PANTHER" id="PTHR47334">
    <property type="entry name" value="SPLICING FACTOR PWI DOMAIN-CONTAINING PROTEIN / RNA RECOGNITION MOTIF (RRM)-CONTAINING PROTEIN"/>
    <property type="match status" value="1"/>
</dbReference>
<dbReference type="HOGENOM" id="CLU_2124660_0_0_1"/>
<name>A0A0D9XD91_9ORYZ</name>
<protein>
    <submittedName>
        <fullName evidence="1">Uncharacterized protein</fullName>
    </submittedName>
</protein>
<dbReference type="AlphaFoldDB" id="A0A0D9XD91"/>
<organism evidence="1 2">
    <name type="scientific">Leersia perrieri</name>
    <dbReference type="NCBI Taxonomy" id="77586"/>
    <lineage>
        <taxon>Eukaryota</taxon>
        <taxon>Viridiplantae</taxon>
        <taxon>Streptophyta</taxon>
        <taxon>Embryophyta</taxon>
        <taxon>Tracheophyta</taxon>
        <taxon>Spermatophyta</taxon>
        <taxon>Magnoliopsida</taxon>
        <taxon>Liliopsida</taxon>
        <taxon>Poales</taxon>
        <taxon>Poaceae</taxon>
        <taxon>BOP clade</taxon>
        <taxon>Oryzoideae</taxon>
        <taxon>Oryzeae</taxon>
        <taxon>Oryzinae</taxon>
        <taxon>Leersia</taxon>
    </lineage>
</organism>
<proteinExistence type="predicted"/>
<evidence type="ECO:0000313" key="1">
    <source>
        <dbReference type="EnsemblPlants" id="LPERR09G05890.1"/>
    </source>
</evidence>
<dbReference type="Gramene" id="LPERR09G05890.1">
    <property type="protein sequence ID" value="LPERR09G05890.1"/>
    <property type="gene ID" value="LPERR09G05890"/>
</dbReference>
<dbReference type="EnsemblPlants" id="LPERR09G05890.1">
    <property type="protein sequence ID" value="LPERR09G05890.1"/>
    <property type="gene ID" value="LPERR09G05890"/>
</dbReference>
<evidence type="ECO:0000313" key="2">
    <source>
        <dbReference type="Proteomes" id="UP000032180"/>
    </source>
</evidence>
<accession>A0A0D9XD91</accession>
<sequence length="122" mass="13681">MWQDHLFPLLTLVKPQLKAFTGKIAPSLDGDFLLSLQICGPVKSWRYGVGQSYITRTSFGRCYDVMDKRMQPLVPVNYFIEELQAAQGNSSTATPNFMTTGEFAKIISVSEIEAWAIKNSEV</sequence>
<dbReference type="Proteomes" id="UP000032180">
    <property type="component" value="Chromosome 9"/>
</dbReference>
<dbReference type="PANTHER" id="PTHR47334:SF2">
    <property type="entry name" value="RNA-BINDING MOTIF PROTEIN 25"/>
    <property type="match status" value="1"/>
</dbReference>
<reference evidence="1 2" key="1">
    <citation type="submission" date="2012-08" db="EMBL/GenBank/DDBJ databases">
        <title>Oryza genome evolution.</title>
        <authorList>
            <person name="Wing R.A."/>
        </authorList>
    </citation>
    <scope>NUCLEOTIDE SEQUENCE</scope>
</reference>